<gene>
    <name evidence="4" type="ORF">OTU49_002976</name>
</gene>
<proteinExistence type="predicted"/>
<dbReference type="Proteomes" id="UP001445076">
    <property type="component" value="Unassembled WGS sequence"/>
</dbReference>
<sequence>MMEERGAECCGGGGRPHLLLMFLLMASTPTHSLSAMRGGAGTTDGLLELSQAVTQLTQRFATLEVSLESRLVRLADTATKGEMLIETLSSRLSKVDSLVEKVEALDSRLTLETTSLKSTIRNTNRDLQGVATQLELMDSRGKSDDTSRHDMSRQDTSGHDASRHDTSRHDTRSSLSIRAFDADNISATITRSIGEYVELTLPRLLNQALNTLHDTLYKKISKSVGELQDEVRETREELEDLSLQALTAEAETREVMQKEGKITNDAVRDIKNKIQLVHQDLSLKITSVPSLQQMNHTLVQSIASATAGLNLTLLEAARRRGVAASVFGLPHPLHCPDPTTVADLLEVKQLLQSLLKKSEDLRRGLTKQASEGVDLLKLLHQRFSVLLRRMNTEPDHGQILMAEMQDLGSLVESSYTAVLIAQNAFIDSCKRIQNEEPTLEHKITEILDKLVTDIDLGYQLNRQQLSELREVVERLGDNASPLTNTQPIEAVESEVRRDQEFIETNMKLGEVREVIIQTIEETNTTVAKLKSVEQRLDEVSSELVGTDWSDLRQKEPADQLVTTVKDLKGFAQEQIIQSLNLQETLLIILEHLTKNVSVSLHKDNTGQTLNLMSDSAASLTLPPSCTAALLQQVRNMPQFQAAPQTTPATAEDANAEDHIPAWYTDPDFLSGNYGTPDRGFPVFREEEWMDMDEDYARDDYNQHESSSSPPVTPTPAPAGVKRYFGIKKTTNAPPLVSKKTNWKEDFP</sequence>
<keyword evidence="5" id="KW-1185">Reference proteome</keyword>
<organism evidence="4 5">
    <name type="scientific">Cherax quadricarinatus</name>
    <name type="common">Australian red claw crayfish</name>
    <dbReference type="NCBI Taxonomy" id="27406"/>
    <lineage>
        <taxon>Eukaryota</taxon>
        <taxon>Metazoa</taxon>
        <taxon>Ecdysozoa</taxon>
        <taxon>Arthropoda</taxon>
        <taxon>Crustacea</taxon>
        <taxon>Multicrustacea</taxon>
        <taxon>Malacostraca</taxon>
        <taxon>Eumalacostraca</taxon>
        <taxon>Eucarida</taxon>
        <taxon>Decapoda</taxon>
        <taxon>Pleocyemata</taxon>
        <taxon>Astacidea</taxon>
        <taxon>Parastacoidea</taxon>
        <taxon>Parastacidae</taxon>
        <taxon>Cherax</taxon>
    </lineage>
</organism>
<keyword evidence="1" id="KW-0175">Coiled coil</keyword>
<feature type="region of interest" description="Disordered" evidence="2">
    <location>
        <begin position="134"/>
        <end position="172"/>
    </location>
</feature>
<evidence type="ECO:0000256" key="1">
    <source>
        <dbReference type="SAM" id="Coils"/>
    </source>
</evidence>
<dbReference type="AlphaFoldDB" id="A0AAW0XM95"/>
<evidence type="ECO:0000313" key="5">
    <source>
        <dbReference type="Proteomes" id="UP001445076"/>
    </source>
</evidence>
<feature type="coiled-coil region" evidence="1">
    <location>
        <begin position="217"/>
        <end position="251"/>
    </location>
</feature>
<dbReference type="EMBL" id="JARKIK010000033">
    <property type="protein sequence ID" value="KAK8740577.1"/>
    <property type="molecule type" value="Genomic_DNA"/>
</dbReference>
<evidence type="ECO:0000256" key="3">
    <source>
        <dbReference type="SAM" id="SignalP"/>
    </source>
</evidence>
<reference evidence="4 5" key="1">
    <citation type="journal article" date="2024" name="BMC Genomics">
        <title>Genome assembly of redclaw crayfish (Cherax quadricarinatus) provides insights into its immune adaptation and hypoxia tolerance.</title>
        <authorList>
            <person name="Liu Z."/>
            <person name="Zheng J."/>
            <person name="Li H."/>
            <person name="Fang K."/>
            <person name="Wang S."/>
            <person name="He J."/>
            <person name="Zhou D."/>
            <person name="Weng S."/>
            <person name="Chi M."/>
            <person name="Gu Z."/>
            <person name="He J."/>
            <person name="Li F."/>
            <person name="Wang M."/>
        </authorList>
    </citation>
    <scope>NUCLEOTIDE SEQUENCE [LARGE SCALE GENOMIC DNA]</scope>
    <source>
        <strain evidence="4">ZL_2023a</strain>
    </source>
</reference>
<comment type="caution">
    <text evidence="4">The sequence shown here is derived from an EMBL/GenBank/DDBJ whole genome shotgun (WGS) entry which is preliminary data.</text>
</comment>
<accession>A0AAW0XM95</accession>
<protein>
    <submittedName>
        <fullName evidence="4">Uncharacterized protein</fullName>
    </submittedName>
</protein>
<feature type="signal peptide" evidence="3">
    <location>
        <begin position="1"/>
        <end position="32"/>
    </location>
</feature>
<keyword evidence="3" id="KW-0732">Signal</keyword>
<feature type="region of interest" description="Disordered" evidence="2">
    <location>
        <begin position="699"/>
        <end position="719"/>
    </location>
</feature>
<feature type="compositionally biased region" description="Basic and acidic residues" evidence="2">
    <location>
        <begin position="137"/>
        <end position="172"/>
    </location>
</feature>
<feature type="chain" id="PRO_5043598029" evidence="3">
    <location>
        <begin position="33"/>
        <end position="747"/>
    </location>
</feature>
<evidence type="ECO:0000313" key="4">
    <source>
        <dbReference type="EMBL" id="KAK8740577.1"/>
    </source>
</evidence>
<evidence type="ECO:0000256" key="2">
    <source>
        <dbReference type="SAM" id="MobiDB-lite"/>
    </source>
</evidence>
<name>A0AAW0XM95_CHEQU</name>